<dbReference type="KEGG" id="erz:ER308_09840"/>
<organism evidence="1 2">
    <name type="scientific">Egibacter rhizosphaerae</name>
    <dbReference type="NCBI Taxonomy" id="1670831"/>
    <lineage>
        <taxon>Bacteria</taxon>
        <taxon>Bacillati</taxon>
        <taxon>Actinomycetota</taxon>
        <taxon>Nitriliruptoria</taxon>
        <taxon>Egibacterales</taxon>
        <taxon>Egibacteraceae</taxon>
        <taxon>Egibacter</taxon>
    </lineage>
</organism>
<keyword evidence="1" id="KW-0503">Monooxygenase</keyword>
<dbReference type="GO" id="GO:0004497">
    <property type="term" value="F:monooxygenase activity"/>
    <property type="evidence" value="ECO:0007669"/>
    <property type="project" value="UniProtKB-KW"/>
</dbReference>
<accession>A0A411YLA6</accession>
<protein>
    <submittedName>
        <fullName evidence="1">Nitronate monooxygenase</fullName>
    </submittedName>
</protein>
<dbReference type="AlphaFoldDB" id="A0A411YLA6"/>
<dbReference type="SUPFAM" id="SSF51412">
    <property type="entry name" value="Inosine monophosphate dehydrogenase (IMPDH)"/>
    <property type="match status" value="1"/>
</dbReference>
<dbReference type="InterPro" id="IPR013785">
    <property type="entry name" value="Aldolase_TIM"/>
</dbReference>
<dbReference type="PANTHER" id="PTHR32332:SF33">
    <property type="entry name" value="NITRONATE MONOOXYGENASE DOMAIN-CONTAINING PROTEIN"/>
    <property type="match status" value="1"/>
</dbReference>
<dbReference type="Gene3D" id="3.20.20.70">
    <property type="entry name" value="Aldolase class I"/>
    <property type="match status" value="1"/>
</dbReference>
<dbReference type="Pfam" id="PF03060">
    <property type="entry name" value="NMO"/>
    <property type="match status" value="1"/>
</dbReference>
<dbReference type="Proteomes" id="UP000291469">
    <property type="component" value="Chromosome"/>
</dbReference>
<evidence type="ECO:0000313" key="1">
    <source>
        <dbReference type="EMBL" id="QBI21986.1"/>
    </source>
</evidence>
<keyword evidence="1" id="KW-0560">Oxidoreductase</keyword>
<keyword evidence="2" id="KW-1185">Reference proteome</keyword>
<reference evidence="1 2" key="1">
    <citation type="submission" date="2019-01" db="EMBL/GenBank/DDBJ databases">
        <title>Egibacter rhizosphaerae EGI 80759T.</title>
        <authorList>
            <person name="Chen D.-D."/>
            <person name="Tian Y."/>
            <person name="Jiao J.-Y."/>
            <person name="Zhang X.-T."/>
            <person name="Zhang Y.-G."/>
            <person name="Zhang Y."/>
            <person name="Xiao M."/>
            <person name="Shu W.-S."/>
            <person name="Li W.-J."/>
        </authorList>
    </citation>
    <scope>NUCLEOTIDE SEQUENCE [LARGE SCALE GENOMIC DNA]</scope>
    <source>
        <strain evidence="1 2">EGI 80759</strain>
    </source>
</reference>
<dbReference type="OrthoDB" id="9778912at2"/>
<sequence length="473" mass="50088">MGVAVSHWPLAQEVARSGGVGVVSGTAIGVVVARRLQDGDPGGHMRRALEAFPIPGVGERIIDRYFVEGGRPAGKPYKAVPAWNLTPKRPLVELTVAASFAEVFLAAEGHDGPVGVNLLHKVKLPNPATLYGAVLAGVDVAVMGAGIPRDIPAMLDRLATHDVVEMAVEVAGEKNPEDGYLRFDPRELWTDPKSGEAHEPIEVGRPNFLAIVSSATLAAALARDPVTCPDGFVVEAHVAGGHNAPPRGRLQLDDEGQPVYGAKDEVDFDKVADLGLPFWLAGGQGHPGAIADARSVGARGIQVGTAFAMCQESGISEPLRQSLLQQALAGEAKVRTDAHASPTGFPFKVAEMEGTMDDAEVYAQRERICDLGFLTHTYRREDGKLGQRCPSEPVEDYEKKGGDVAETEGRKCLCNGLLATAGFAQIHKGVTEAPIVTSGDDLVHVARFVPDGAQDYSARDVLHRLGVEVTQPA</sequence>
<name>A0A411YLA6_9ACTN</name>
<gene>
    <name evidence="1" type="ORF">ER308_09840</name>
</gene>
<dbReference type="PANTHER" id="PTHR32332">
    <property type="entry name" value="2-NITROPROPANE DIOXYGENASE"/>
    <property type="match status" value="1"/>
</dbReference>
<dbReference type="EMBL" id="CP036402">
    <property type="protein sequence ID" value="QBI21986.1"/>
    <property type="molecule type" value="Genomic_DNA"/>
</dbReference>
<proteinExistence type="predicted"/>
<evidence type="ECO:0000313" key="2">
    <source>
        <dbReference type="Proteomes" id="UP000291469"/>
    </source>
</evidence>